<keyword evidence="2" id="KW-1185">Reference proteome</keyword>
<dbReference type="HOGENOM" id="CLU_2898937_0_0_5"/>
<evidence type="ECO:0000313" key="1">
    <source>
        <dbReference type="EMBL" id="AJY47026.1"/>
    </source>
</evidence>
<sequence>MSKIDFNLPGTSRQFGADLLAVVFECGTFRDQIDGAVDNAARAESRSFIGLALLLLQPGSTV</sequence>
<dbReference type="EMBL" id="CP010803">
    <property type="protein sequence ID" value="AJY47026.1"/>
    <property type="molecule type" value="Genomic_DNA"/>
</dbReference>
<name>A0A0D5LSG6_MAREN</name>
<accession>A0A0D5LSG6</accession>
<dbReference type="Proteomes" id="UP000032611">
    <property type="component" value="Chromosome"/>
</dbReference>
<dbReference type="KEGG" id="mey:TM49_17235"/>
<protein>
    <submittedName>
        <fullName evidence="1">Uncharacterized protein</fullName>
    </submittedName>
</protein>
<dbReference type="AlphaFoldDB" id="A0A0D5LSG6"/>
<proteinExistence type="predicted"/>
<gene>
    <name evidence="1" type="ORF">TM49_17235</name>
</gene>
<organism evidence="1 2">
    <name type="scientific">Martelella endophytica</name>
    <dbReference type="NCBI Taxonomy" id="1486262"/>
    <lineage>
        <taxon>Bacteria</taxon>
        <taxon>Pseudomonadati</taxon>
        <taxon>Pseudomonadota</taxon>
        <taxon>Alphaproteobacteria</taxon>
        <taxon>Hyphomicrobiales</taxon>
        <taxon>Aurantimonadaceae</taxon>
        <taxon>Martelella</taxon>
    </lineage>
</organism>
<evidence type="ECO:0000313" key="2">
    <source>
        <dbReference type="Proteomes" id="UP000032611"/>
    </source>
</evidence>
<reference evidence="1 2" key="1">
    <citation type="journal article" date="2015" name="Genome Announc.">
        <title>Complete genome sequence of Martelella endophytica YC6887, which has antifungal activity associated with a halophyte.</title>
        <authorList>
            <person name="Khan A."/>
            <person name="Khan H."/>
            <person name="Chung E.J."/>
            <person name="Hossain M.T."/>
            <person name="Chung Y.R."/>
        </authorList>
    </citation>
    <scope>NUCLEOTIDE SEQUENCE [LARGE SCALE GENOMIC DNA]</scope>
    <source>
        <strain evidence="1">YC6887</strain>
    </source>
</reference>
<dbReference type="RefSeq" id="WP_045683084.1">
    <property type="nucleotide sequence ID" value="NZ_CP010803.1"/>
</dbReference>